<keyword evidence="2" id="KW-1185">Reference proteome</keyword>
<gene>
    <name evidence="1" type="ORF">RM764_19335</name>
</gene>
<dbReference type="RefSeq" id="WP_311696627.1">
    <property type="nucleotide sequence ID" value="NZ_JAVREY010000021.1"/>
</dbReference>
<dbReference type="EMBL" id="JAVREY010000021">
    <property type="protein sequence ID" value="MDT0465135.1"/>
    <property type="molecule type" value="Genomic_DNA"/>
</dbReference>
<name>A0ABU2TW98_9ACTN</name>
<accession>A0ABU2TW98</accession>
<sequence>MSSPISLAALGPVMKRIMVDTVQIFRPGPEVLDPDTGVYRLFHGSGGCRR</sequence>
<reference evidence="2" key="1">
    <citation type="submission" date="2023-07" db="EMBL/GenBank/DDBJ databases">
        <title>30 novel species of actinomycetes from the DSMZ collection.</title>
        <authorList>
            <person name="Nouioui I."/>
        </authorList>
    </citation>
    <scope>NUCLEOTIDE SEQUENCE [LARGE SCALE GENOMIC DNA]</scope>
    <source>
        <strain evidence="2">DSM 41699</strain>
    </source>
</reference>
<evidence type="ECO:0000313" key="1">
    <source>
        <dbReference type="EMBL" id="MDT0465135.1"/>
    </source>
</evidence>
<proteinExistence type="predicted"/>
<protein>
    <submittedName>
        <fullName evidence="1">Uncharacterized protein</fullName>
    </submittedName>
</protein>
<evidence type="ECO:0000313" key="2">
    <source>
        <dbReference type="Proteomes" id="UP001183809"/>
    </source>
</evidence>
<comment type="caution">
    <text evidence="1">The sequence shown here is derived from an EMBL/GenBank/DDBJ whole genome shotgun (WGS) entry which is preliminary data.</text>
</comment>
<organism evidence="1 2">
    <name type="scientific">Streptomyces gibsoniae</name>
    <dbReference type="NCBI Taxonomy" id="3075529"/>
    <lineage>
        <taxon>Bacteria</taxon>
        <taxon>Bacillati</taxon>
        <taxon>Actinomycetota</taxon>
        <taxon>Actinomycetes</taxon>
        <taxon>Kitasatosporales</taxon>
        <taxon>Streptomycetaceae</taxon>
        <taxon>Streptomyces</taxon>
    </lineage>
</organism>
<dbReference type="Proteomes" id="UP001183809">
    <property type="component" value="Unassembled WGS sequence"/>
</dbReference>